<gene>
    <name evidence="5" type="ORF">SAMN02745664_11745</name>
</gene>
<evidence type="ECO:0000313" key="6">
    <source>
        <dbReference type="Proteomes" id="UP000187495"/>
    </source>
</evidence>
<dbReference type="PROSITE" id="PS00041">
    <property type="entry name" value="HTH_ARAC_FAMILY_1"/>
    <property type="match status" value="1"/>
</dbReference>
<organism evidence="5 6">
    <name type="scientific">Moraxella cuniculi DSM 21768</name>
    <dbReference type="NCBI Taxonomy" id="1122245"/>
    <lineage>
        <taxon>Bacteria</taxon>
        <taxon>Pseudomonadati</taxon>
        <taxon>Pseudomonadota</taxon>
        <taxon>Gammaproteobacteria</taxon>
        <taxon>Moraxellales</taxon>
        <taxon>Moraxellaceae</taxon>
        <taxon>Moraxella</taxon>
    </lineage>
</organism>
<keyword evidence="1" id="KW-0805">Transcription regulation</keyword>
<dbReference type="Pfam" id="PF12833">
    <property type="entry name" value="HTH_18"/>
    <property type="match status" value="1"/>
</dbReference>
<keyword evidence="3" id="KW-0804">Transcription</keyword>
<dbReference type="GO" id="GO:0003700">
    <property type="term" value="F:DNA-binding transcription factor activity"/>
    <property type="evidence" value="ECO:0007669"/>
    <property type="project" value="InterPro"/>
</dbReference>
<dbReference type="Gene3D" id="1.10.10.60">
    <property type="entry name" value="Homeodomain-like"/>
    <property type="match status" value="1"/>
</dbReference>
<dbReference type="SMART" id="SM00342">
    <property type="entry name" value="HTH_ARAC"/>
    <property type="match status" value="1"/>
</dbReference>
<dbReference type="SUPFAM" id="SSF46689">
    <property type="entry name" value="Homeodomain-like"/>
    <property type="match status" value="2"/>
</dbReference>
<sequence>MLDINAWQEYLSSQAYQINEILPHLRTGIIQADGIWRRRHPTIGLLWVQQGKLNAKDEQDSVHLSEGLYLSTVQHPIMVQVPTDSDIAKILMYRLDFVALAQYHKFAIFNEQHLPFKIMPVDDGRICPLLQRLADLPDCPDDRQALLPLWHSELHYHLVRTLAGSRLCHQIFSNKNTQNLMQIVAYIQDNFCLPINFDTLAQKYGISRSVLYQKFKTLTGTSPLQYQKQLRLNCAKNLLIDKKLSIKETAYWVGYESISQFSREYKRYFGVNPKKGKESKGGGER</sequence>
<evidence type="ECO:0000256" key="3">
    <source>
        <dbReference type="ARBA" id="ARBA00023163"/>
    </source>
</evidence>
<evidence type="ECO:0000313" key="5">
    <source>
        <dbReference type="EMBL" id="SIS04118.1"/>
    </source>
</evidence>
<name>A0A1N7FUU4_9GAMM</name>
<dbReference type="Proteomes" id="UP000187495">
    <property type="component" value="Unassembled WGS sequence"/>
</dbReference>
<evidence type="ECO:0000256" key="2">
    <source>
        <dbReference type="ARBA" id="ARBA00023125"/>
    </source>
</evidence>
<proteinExistence type="predicted"/>
<dbReference type="InterPro" id="IPR009057">
    <property type="entry name" value="Homeodomain-like_sf"/>
</dbReference>
<dbReference type="EMBL" id="FTNU01000017">
    <property type="protein sequence ID" value="SIS04118.1"/>
    <property type="molecule type" value="Genomic_DNA"/>
</dbReference>
<dbReference type="STRING" id="34061.B0189_06415"/>
<reference evidence="6" key="1">
    <citation type="submission" date="2017-01" db="EMBL/GenBank/DDBJ databases">
        <authorList>
            <person name="Varghese N."/>
            <person name="Submissions S."/>
        </authorList>
    </citation>
    <scope>NUCLEOTIDE SEQUENCE [LARGE SCALE GENOMIC DNA]</scope>
    <source>
        <strain evidence="6">DSM 21768</strain>
    </source>
</reference>
<dbReference type="PANTHER" id="PTHR43436">
    <property type="entry name" value="ARAC-FAMILY TRANSCRIPTIONAL REGULATOR"/>
    <property type="match status" value="1"/>
</dbReference>
<feature type="domain" description="HTH araC/xylS-type" evidence="4">
    <location>
        <begin position="181"/>
        <end position="279"/>
    </location>
</feature>
<evidence type="ECO:0000256" key="1">
    <source>
        <dbReference type="ARBA" id="ARBA00023015"/>
    </source>
</evidence>
<keyword evidence="6" id="KW-1185">Reference proteome</keyword>
<dbReference type="RefSeq" id="WP_076555929.1">
    <property type="nucleotide sequence ID" value="NZ_FTNU01000017.1"/>
</dbReference>
<accession>A0A1N7FUU4</accession>
<evidence type="ECO:0000259" key="4">
    <source>
        <dbReference type="PROSITE" id="PS01124"/>
    </source>
</evidence>
<dbReference type="PANTHER" id="PTHR43436:SF1">
    <property type="entry name" value="TRANSCRIPTIONAL REGULATORY PROTEIN"/>
    <property type="match status" value="1"/>
</dbReference>
<dbReference type="PROSITE" id="PS01124">
    <property type="entry name" value="HTH_ARAC_FAMILY_2"/>
    <property type="match status" value="1"/>
</dbReference>
<dbReference type="AlphaFoldDB" id="A0A1N7FUU4"/>
<dbReference type="InterPro" id="IPR018062">
    <property type="entry name" value="HTH_AraC-typ_CS"/>
</dbReference>
<protein>
    <submittedName>
        <fullName evidence="5">AraC-type DNA-binding protein</fullName>
    </submittedName>
</protein>
<dbReference type="GO" id="GO:0043565">
    <property type="term" value="F:sequence-specific DNA binding"/>
    <property type="evidence" value="ECO:0007669"/>
    <property type="project" value="InterPro"/>
</dbReference>
<keyword evidence="2 5" id="KW-0238">DNA-binding</keyword>
<dbReference type="InterPro" id="IPR018060">
    <property type="entry name" value="HTH_AraC"/>
</dbReference>